<feature type="non-terminal residue" evidence="4">
    <location>
        <position position="1"/>
    </location>
</feature>
<accession>A0A9P6BXD6</accession>
<comment type="caution">
    <text evidence="4">The sequence shown here is derived from an EMBL/GenBank/DDBJ whole genome shotgun (WGS) entry which is preliminary data.</text>
</comment>
<feature type="domain" description="Fe2OG dioxygenase" evidence="3">
    <location>
        <begin position="76"/>
        <end position="185"/>
    </location>
</feature>
<dbReference type="PROSITE" id="PS51471">
    <property type="entry name" value="FE2OG_OXY"/>
    <property type="match status" value="1"/>
</dbReference>
<feature type="compositionally biased region" description="Basic and acidic residues" evidence="2">
    <location>
        <begin position="279"/>
        <end position="297"/>
    </location>
</feature>
<dbReference type="OrthoDB" id="27483at2759"/>
<sequence>LRLGSTTQAQVADLSSACEPATFGLGPKDVLDETYRKAGKLDEGKFSWVFNPDYGDFASRLVTGLFPWSSLDKGIRFEMYKLNVYGCNISTHSRTGEGSFFRPHQDTPRSEDMFGSLVFVLPFDHEGGNLLLRHGGREFSFDGASLLKTSPPGSVAYIAFFSDVEHEVAKVTSGHRVTITYNLYFDSEKCPPLPMPTTSGIRPEHPFKTALKNCLADEKFKKDHPYIGFGLSHAYPSEAAIRGEINPELKGVDATLIQILTELGVDFNFYLLYRESRPDSDSDSGSDHSDSDDHEPCPYRILSRKTVDGYEADNEDGDSWNVITWGNPMGAHNNYSSKPKKPICYIYHSGWWCSWKDEKTRHKNISVDWVTDPKEEYVERSVAMAYGNSPELEFYYHQLCVLVKVMSPKELLYDVGDKKG</sequence>
<feature type="region of interest" description="Disordered" evidence="2">
    <location>
        <begin position="279"/>
        <end position="298"/>
    </location>
</feature>
<evidence type="ECO:0000313" key="5">
    <source>
        <dbReference type="Proteomes" id="UP000807342"/>
    </source>
</evidence>
<dbReference type="PANTHER" id="PTHR33099:SF14">
    <property type="entry name" value="PROLYL 4-HYDROXYLASE ALPHA SUBUNIT FE(2+) 2OG DIOXYGENASE DOMAIN-CONTAINING PROTEIN"/>
    <property type="match status" value="1"/>
</dbReference>
<dbReference type="InterPro" id="IPR005123">
    <property type="entry name" value="Oxoglu/Fe-dep_dioxygenase_dom"/>
</dbReference>
<keyword evidence="1" id="KW-0408">Iron</keyword>
<keyword evidence="1" id="KW-0560">Oxidoreductase</keyword>
<dbReference type="Gene3D" id="2.60.120.620">
    <property type="entry name" value="q2cbj1_9rhob like domain"/>
    <property type="match status" value="1"/>
</dbReference>
<evidence type="ECO:0000256" key="1">
    <source>
        <dbReference type="RuleBase" id="RU003682"/>
    </source>
</evidence>
<dbReference type="EMBL" id="MU151841">
    <property type="protein sequence ID" value="KAF9441609.1"/>
    <property type="molecule type" value="Genomic_DNA"/>
</dbReference>
<protein>
    <recommendedName>
        <fullName evidence="3">Fe2OG dioxygenase domain-containing protein</fullName>
    </recommendedName>
</protein>
<evidence type="ECO:0000313" key="4">
    <source>
        <dbReference type="EMBL" id="KAF9441609.1"/>
    </source>
</evidence>
<evidence type="ECO:0000259" key="3">
    <source>
        <dbReference type="PROSITE" id="PS51471"/>
    </source>
</evidence>
<dbReference type="PANTHER" id="PTHR33099">
    <property type="entry name" value="FE2OG DIOXYGENASE DOMAIN-CONTAINING PROTEIN"/>
    <property type="match status" value="1"/>
</dbReference>
<dbReference type="GO" id="GO:0016491">
    <property type="term" value="F:oxidoreductase activity"/>
    <property type="evidence" value="ECO:0007669"/>
    <property type="project" value="UniProtKB-KW"/>
</dbReference>
<reference evidence="4" key="1">
    <citation type="submission" date="2020-11" db="EMBL/GenBank/DDBJ databases">
        <authorList>
            <consortium name="DOE Joint Genome Institute"/>
            <person name="Ahrendt S."/>
            <person name="Riley R."/>
            <person name="Andreopoulos W."/>
            <person name="Labutti K."/>
            <person name="Pangilinan J."/>
            <person name="Ruiz-Duenas F.J."/>
            <person name="Barrasa J.M."/>
            <person name="Sanchez-Garcia M."/>
            <person name="Camarero S."/>
            <person name="Miyauchi S."/>
            <person name="Serrano A."/>
            <person name="Linde D."/>
            <person name="Babiker R."/>
            <person name="Drula E."/>
            <person name="Ayuso-Fernandez I."/>
            <person name="Pacheco R."/>
            <person name="Padilla G."/>
            <person name="Ferreira P."/>
            <person name="Barriuso J."/>
            <person name="Kellner H."/>
            <person name="Castanera R."/>
            <person name="Alfaro M."/>
            <person name="Ramirez L."/>
            <person name="Pisabarro A.G."/>
            <person name="Kuo A."/>
            <person name="Tritt A."/>
            <person name="Lipzen A."/>
            <person name="He G."/>
            <person name="Yan M."/>
            <person name="Ng V."/>
            <person name="Cullen D."/>
            <person name="Martin F."/>
            <person name="Rosso M.-N."/>
            <person name="Henrissat B."/>
            <person name="Hibbett D."/>
            <person name="Martinez A.T."/>
            <person name="Grigoriev I.V."/>
        </authorList>
    </citation>
    <scope>NUCLEOTIDE SEQUENCE</scope>
    <source>
        <strain evidence="4">MF-IS2</strain>
    </source>
</reference>
<evidence type="ECO:0000256" key="2">
    <source>
        <dbReference type="SAM" id="MobiDB-lite"/>
    </source>
</evidence>
<keyword evidence="5" id="KW-1185">Reference proteome</keyword>
<dbReference type="InterPro" id="IPR044862">
    <property type="entry name" value="Pro_4_hyd_alph_FE2OG_OXY"/>
</dbReference>
<name>A0A9P6BXD6_9AGAR</name>
<comment type="similarity">
    <text evidence="1">Belongs to the iron/ascorbate-dependent oxidoreductase family.</text>
</comment>
<organism evidence="4 5">
    <name type="scientific">Macrolepiota fuliginosa MF-IS2</name>
    <dbReference type="NCBI Taxonomy" id="1400762"/>
    <lineage>
        <taxon>Eukaryota</taxon>
        <taxon>Fungi</taxon>
        <taxon>Dikarya</taxon>
        <taxon>Basidiomycota</taxon>
        <taxon>Agaricomycotina</taxon>
        <taxon>Agaricomycetes</taxon>
        <taxon>Agaricomycetidae</taxon>
        <taxon>Agaricales</taxon>
        <taxon>Agaricineae</taxon>
        <taxon>Agaricaceae</taxon>
        <taxon>Macrolepiota</taxon>
    </lineage>
</organism>
<dbReference type="GO" id="GO:0046872">
    <property type="term" value="F:metal ion binding"/>
    <property type="evidence" value="ECO:0007669"/>
    <property type="project" value="UniProtKB-KW"/>
</dbReference>
<keyword evidence="1" id="KW-0479">Metal-binding</keyword>
<proteinExistence type="inferred from homology"/>
<dbReference type="Pfam" id="PF13640">
    <property type="entry name" value="2OG-FeII_Oxy_3"/>
    <property type="match status" value="1"/>
</dbReference>
<dbReference type="Proteomes" id="UP000807342">
    <property type="component" value="Unassembled WGS sequence"/>
</dbReference>
<gene>
    <name evidence="4" type="ORF">P691DRAFT_683343</name>
</gene>
<dbReference type="AlphaFoldDB" id="A0A9P6BXD6"/>